<comment type="similarity">
    <text evidence="1 5">Belongs to the FlgD family.</text>
</comment>
<evidence type="ECO:0000259" key="6">
    <source>
        <dbReference type="Pfam" id="PF13860"/>
    </source>
</evidence>
<keyword evidence="7" id="KW-0969">Cilium</keyword>
<dbReference type="InterPro" id="IPR025965">
    <property type="entry name" value="FlgD/Vpr_Ig-like"/>
</dbReference>
<evidence type="ECO:0000256" key="1">
    <source>
        <dbReference type="ARBA" id="ARBA00010577"/>
    </source>
</evidence>
<name>A0ABW1S9U4_9PROT</name>
<dbReference type="InterPro" id="IPR005648">
    <property type="entry name" value="FlgD"/>
</dbReference>
<comment type="caution">
    <text evidence="7">The sequence shown here is derived from an EMBL/GenBank/DDBJ whole genome shotgun (WGS) entry which is preliminary data.</text>
</comment>
<keyword evidence="8" id="KW-1185">Reference proteome</keyword>
<sequence>MVDAVSSAASAQTSASNSSAQLAQDFDTFLTLLTAQLQNQDPLSPTDTTEFTNQLVQFASVEQQIQSNQTLSDLVSLTRSSTAAGLSGYLGKTAEVNSPRADLSEGQIEWLYELPEGVEEATLSVRSEAGTIIYSQALDDVSAGSREFVWDGRLSTGEYAESGQFSLIISAADEAEDPVTVSPRVRTTVTGVDLSGESTQISTKSGTYDFDAVLRLAEVG</sequence>
<evidence type="ECO:0000313" key="7">
    <source>
        <dbReference type="EMBL" id="MFC6198219.1"/>
    </source>
</evidence>
<accession>A0ABW1S9U4</accession>
<reference evidence="8" key="1">
    <citation type="journal article" date="2019" name="Int. J. Syst. Evol. Microbiol.">
        <title>The Global Catalogue of Microorganisms (GCM) 10K type strain sequencing project: providing services to taxonomists for standard genome sequencing and annotation.</title>
        <authorList>
            <consortium name="The Broad Institute Genomics Platform"/>
            <consortium name="The Broad Institute Genome Sequencing Center for Infectious Disease"/>
            <person name="Wu L."/>
            <person name="Ma J."/>
        </authorList>
    </citation>
    <scope>NUCLEOTIDE SEQUENCE [LARGE SCALE GENOMIC DNA]</scope>
    <source>
        <strain evidence="8">CGMCC-1.15741</strain>
    </source>
</reference>
<proteinExistence type="inferred from homology"/>
<evidence type="ECO:0000256" key="2">
    <source>
        <dbReference type="ARBA" id="ARBA00016013"/>
    </source>
</evidence>
<dbReference type="Proteomes" id="UP001596303">
    <property type="component" value="Unassembled WGS sequence"/>
</dbReference>
<dbReference type="EMBL" id="JBHSSW010000009">
    <property type="protein sequence ID" value="MFC6198219.1"/>
    <property type="molecule type" value="Genomic_DNA"/>
</dbReference>
<keyword evidence="7" id="KW-0282">Flagellum</keyword>
<gene>
    <name evidence="7" type="ORF">ACFQDM_09020</name>
</gene>
<evidence type="ECO:0000256" key="3">
    <source>
        <dbReference type="ARBA" id="ARBA00022795"/>
    </source>
</evidence>
<evidence type="ECO:0000256" key="5">
    <source>
        <dbReference type="RuleBase" id="RU362076"/>
    </source>
</evidence>
<protein>
    <recommendedName>
        <fullName evidence="2 5">Basal-body rod modification protein FlgD</fullName>
    </recommendedName>
</protein>
<comment type="function">
    <text evidence="4 5">Required for flagellar hook formation. May act as a scaffolding protein.</text>
</comment>
<dbReference type="RefSeq" id="WP_377378274.1">
    <property type="nucleotide sequence ID" value="NZ_JBHSSW010000009.1"/>
</dbReference>
<evidence type="ECO:0000256" key="4">
    <source>
        <dbReference type="ARBA" id="ARBA00024746"/>
    </source>
</evidence>
<organism evidence="7 8">
    <name type="scientific">Ponticaulis profundi</name>
    <dbReference type="NCBI Taxonomy" id="2665222"/>
    <lineage>
        <taxon>Bacteria</taxon>
        <taxon>Pseudomonadati</taxon>
        <taxon>Pseudomonadota</taxon>
        <taxon>Alphaproteobacteria</taxon>
        <taxon>Hyphomonadales</taxon>
        <taxon>Hyphomonadaceae</taxon>
        <taxon>Ponticaulis</taxon>
    </lineage>
</organism>
<feature type="domain" description="FlgD/Vpr Ig-like" evidence="6">
    <location>
        <begin position="106"/>
        <end position="172"/>
    </location>
</feature>
<keyword evidence="3 5" id="KW-1005">Bacterial flagellum biogenesis</keyword>
<dbReference type="Gene3D" id="2.30.30.910">
    <property type="match status" value="1"/>
</dbReference>
<dbReference type="Gene3D" id="2.60.40.4070">
    <property type="match status" value="1"/>
</dbReference>
<dbReference type="Pfam" id="PF13860">
    <property type="entry name" value="FlgD_ig"/>
    <property type="match status" value="1"/>
</dbReference>
<keyword evidence="7" id="KW-0966">Cell projection</keyword>
<evidence type="ECO:0000313" key="8">
    <source>
        <dbReference type="Proteomes" id="UP001596303"/>
    </source>
</evidence>
<dbReference type="Pfam" id="PF03963">
    <property type="entry name" value="FlgD"/>
    <property type="match status" value="1"/>
</dbReference>